<dbReference type="CDD" id="cd01651">
    <property type="entry name" value="RT_G2_intron"/>
    <property type="match status" value="1"/>
</dbReference>
<dbReference type="PANTHER" id="PTHR34047:SF8">
    <property type="entry name" value="PROTEIN YKFC"/>
    <property type="match status" value="1"/>
</dbReference>
<keyword evidence="3" id="KW-1185">Reference proteome</keyword>
<sequence>MDPVRALQHALYRAAKADPERRFHALWDKVFRRGVLWRAWVGVHRNGGAPGIDKTTLADVDQYGVTRLLNELAAELREGRYRPLPSRRVFIPKPGTTEQRPLSIPAVRDRIVQMACKIVLEPIFEADFMPCSFGFRPKRSAHDGLQVLVDEAWRGRRWVVETDIANCFSAFPHDKLMQAVGERVCDQAVLKLLRAMLRAGVMQDGVVRREVTGTPQGGGATRGRTFVSGCTEGGSIMSMV</sequence>
<gene>
    <name evidence="2" type="primary">ltrA_2</name>
    <name evidence="2" type="ORF">LAUMK136_02092</name>
</gene>
<dbReference type="RefSeq" id="WP_244604185.1">
    <property type="nucleotide sequence ID" value="NZ_UPHP01000046.1"/>
</dbReference>
<dbReference type="AlphaFoldDB" id="A0A498PXM1"/>
<organism evidence="2 3">
    <name type="scientific">Mycobacterium attenuatum</name>
    <dbReference type="NCBI Taxonomy" id="2341086"/>
    <lineage>
        <taxon>Bacteria</taxon>
        <taxon>Bacillati</taxon>
        <taxon>Actinomycetota</taxon>
        <taxon>Actinomycetes</taxon>
        <taxon>Mycobacteriales</taxon>
        <taxon>Mycobacteriaceae</taxon>
        <taxon>Mycobacterium</taxon>
    </lineage>
</organism>
<dbReference type="PANTHER" id="PTHR34047">
    <property type="entry name" value="NUCLEAR INTRON MATURASE 1, MITOCHONDRIAL-RELATED"/>
    <property type="match status" value="1"/>
</dbReference>
<dbReference type="InterPro" id="IPR051083">
    <property type="entry name" value="GrpII_Intron_Splice-Mob/Def"/>
</dbReference>
<accession>A0A498PXM1</accession>
<dbReference type="Proteomes" id="UP000273307">
    <property type="component" value="Unassembled WGS sequence"/>
</dbReference>
<dbReference type="Pfam" id="PF00078">
    <property type="entry name" value="RVT_1"/>
    <property type="match status" value="1"/>
</dbReference>
<protein>
    <submittedName>
        <fullName evidence="2">Group II intron-encoded protein LtrA</fullName>
    </submittedName>
</protein>
<dbReference type="InterPro" id="IPR000477">
    <property type="entry name" value="RT_dom"/>
</dbReference>
<dbReference type="InterPro" id="IPR043502">
    <property type="entry name" value="DNA/RNA_pol_sf"/>
</dbReference>
<dbReference type="PROSITE" id="PS50878">
    <property type="entry name" value="RT_POL"/>
    <property type="match status" value="1"/>
</dbReference>
<evidence type="ECO:0000313" key="2">
    <source>
        <dbReference type="EMBL" id="VBA37741.1"/>
    </source>
</evidence>
<reference evidence="2 3" key="1">
    <citation type="submission" date="2018-09" db="EMBL/GenBank/DDBJ databases">
        <authorList>
            <person name="Tagini F."/>
        </authorList>
    </citation>
    <scope>NUCLEOTIDE SEQUENCE [LARGE SCALE GENOMIC DNA]</scope>
    <source>
        <strain evidence="2 3">MK136</strain>
    </source>
</reference>
<name>A0A498PXM1_9MYCO</name>
<evidence type="ECO:0000313" key="3">
    <source>
        <dbReference type="Proteomes" id="UP000273307"/>
    </source>
</evidence>
<dbReference type="SUPFAM" id="SSF56672">
    <property type="entry name" value="DNA/RNA polymerases"/>
    <property type="match status" value="1"/>
</dbReference>
<evidence type="ECO:0000259" key="1">
    <source>
        <dbReference type="PROSITE" id="PS50878"/>
    </source>
</evidence>
<feature type="domain" description="Reverse transcriptase" evidence="1">
    <location>
        <begin position="72"/>
        <end position="240"/>
    </location>
</feature>
<dbReference type="EMBL" id="UPHP01000046">
    <property type="protein sequence ID" value="VBA37741.1"/>
    <property type="molecule type" value="Genomic_DNA"/>
</dbReference>
<proteinExistence type="predicted"/>